<dbReference type="Pfam" id="PF00700">
    <property type="entry name" value="Flagellin_C"/>
    <property type="match status" value="1"/>
</dbReference>
<comment type="similarity">
    <text evidence="2">Belongs to the bacterial flagellin family.</text>
</comment>
<dbReference type="Gene3D" id="1.20.1330.10">
    <property type="entry name" value="f41 fragment of flagellin, N-terminal domain"/>
    <property type="match status" value="1"/>
</dbReference>
<evidence type="ECO:0000256" key="2">
    <source>
        <dbReference type="ARBA" id="ARBA00005709"/>
    </source>
</evidence>
<dbReference type="SUPFAM" id="SSF64518">
    <property type="entry name" value="Phase 1 flagellin"/>
    <property type="match status" value="1"/>
</dbReference>
<evidence type="ECO:0000313" key="6">
    <source>
        <dbReference type="EMBL" id="MBC9824499.1"/>
    </source>
</evidence>
<dbReference type="PANTHER" id="PTHR42792">
    <property type="entry name" value="FLAGELLIN"/>
    <property type="match status" value="1"/>
</dbReference>
<dbReference type="Pfam" id="PF00669">
    <property type="entry name" value="Flagellin_N"/>
    <property type="match status" value="1"/>
</dbReference>
<dbReference type="InterPro" id="IPR001492">
    <property type="entry name" value="Flagellin"/>
</dbReference>
<dbReference type="PANTHER" id="PTHR42792:SF1">
    <property type="entry name" value="FLAGELLAR HOOK-ASSOCIATED PROTEIN 3"/>
    <property type="match status" value="1"/>
</dbReference>
<name>A0ABR7TAM1_9LACT</name>
<evidence type="ECO:0000256" key="3">
    <source>
        <dbReference type="ARBA" id="ARBA00023143"/>
    </source>
</evidence>
<comment type="subcellular location">
    <subcellularLocation>
        <location evidence="1">Bacterial flagellum</location>
    </subcellularLocation>
</comment>
<keyword evidence="6" id="KW-0966">Cell projection</keyword>
<keyword evidence="6" id="KW-0969">Cilium</keyword>
<dbReference type="EMBL" id="WNJQ01000001">
    <property type="protein sequence ID" value="MBC9824499.1"/>
    <property type="molecule type" value="Genomic_DNA"/>
</dbReference>
<protein>
    <submittedName>
        <fullName evidence="6">Flagellar hook-associated protein 3</fullName>
    </submittedName>
</protein>
<dbReference type="InterPro" id="IPR013384">
    <property type="entry name" value="Flagell_FlgL"/>
</dbReference>
<proteinExistence type="inferred from homology"/>
<dbReference type="NCBIfam" id="TIGR02550">
    <property type="entry name" value="flagell_flgL"/>
    <property type="match status" value="1"/>
</dbReference>
<keyword evidence="3" id="KW-0975">Bacterial flagellum</keyword>
<dbReference type="Proteomes" id="UP000638836">
    <property type="component" value="Unassembled WGS sequence"/>
</dbReference>
<dbReference type="InterPro" id="IPR046358">
    <property type="entry name" value="Flagellin_C"/>
</dbReference>
<accession>A0ABR7TAM1</accession>
<gene>
    <name evidence="6" type="primary">flgL</name>
    <name evidence="6" type="ORF">GLO26_01470</name>
</gene>
<comment type="caution">
    <text evidence="6">The sequence shown here is derived from an EMBL/GenBank/DDBJ whole genome shotgun (WGS) entry which is preliminary data.</text>
</comment>
<sequence length="307" mass="33850">MRVTDSLMSKSFLRNLSANTENVMKYQNQLSTLKEVSKPSDDPLKVSKILDLNNSIIQNDQYKTTINDAIQWTNVQDSALSSATESMQRIKTLIQYSANGTLSHEDRQANKAEIESEIQGTVDALNTNFGGRYVFAGKNTTEKPFEVQKNEAGEITGITYSGTAEGNGNLSREIAPGVSVELSTDGRNFMNAQNADGSDDLGSFFSEVLTALDADDTEKLSGLLDRADQEIENVVSNRSKTGAIFNRLSATLERNDSENLNLKTLLSENQDIDLAEKYMQFTMEKSAYQASLSMGTKILQTSILDYL</sequence>
<keyword evidence="7" id="KW-1185">Reference proteome</keyword>
<reference evidence="6 7" key="1">
    <citation type="journal article" date="2020" name="Microorganisms">
        <title>New Insight into Antimicrobial Compounds from Food and Marine-Sourced Carnobacterium Species through Phenotype and Genome Analyses.</title>
        <authorList>
            <person name="Begrem S."/>
            <person name="Ivaniuk F."/>
            <person name="Gigout-Chevalier F."/>
            <person name="Kolypczuk L."/>
            <person name="Bonnetot S."/>
            <person name="Leroi F."/>
            <person name="Grovel O."/>
            <person name="Delbarre-Ladrat C."/>
            <person name="Passerini D."/>
        </authorList>
    </citation>
    <scope>NUCLEOTIDE SEQUENCE [LARGE SCALE GENOMIC DNA]</scope>
    <source>
        <strain evidence="6 7">MIP2551</strain>
    </source>
</reference>
<feature type="domain" description="Flagellin N-terminal" evidence="4">
    <location>
        <begin position="7"/>
        <end position="140"/>
    </location>
</feature>
<keyword evidence="6" id="KW-0282">Flagellum</keyword>
<organism evidence="6 7">
    <name type="scientific">Carnobacterium inhibens</name>
    <dbReference type="NCBI Taxonomy" id="147709"/>
    <lineage>
        <taxon>Bacteria</taxon>
        <taxon>Bacillati</taxon>
        <taxon>Bacillota</taxon>
        <taxon>Bacilli</taxon>
        <taxon>Lactobacillales</taxon>
        <taxon>Carnobacteriaceae</taxon>
        <taxon>Carnobacterium</taxon>
    </lineage>
</organism>
<evidence type="ECO:0000313" key="7">
    <source>
        <dbReference type="Proteomes" id="UP000638836"/>
    </source>
</evidence>
<evidence type="ECO:0000259" key="5">
    <source>
        <dbReference type="Pfam" id="PF00700"/>
    </source>
</evidence>
<evidence type="ECO:0000259" key="4">
    <source>
        <dbReference type="Pfam" id="PF00669"/>
    </source>
</evidence>
<evidence type="ECO:0000256" key="1">
    <source>
        <dbReference type="ARBA" id="ARBA00004365"/>
    </source>
</evidence>
<dbReference type="RefSeq" id="WP_187948470.1">
    <property type="nucleotide sequence ID" value="NZ_WNJQ01000001.1"/>
</dbReference>
<dbReference type="InterPro" id="IPR001029">
    <property type="entry name" value="Flagellin_N"/>
</dbReference>
<feature type="domain" description="Flagellin C-terminal" evidence="5">
    <location>
        <begin position="225"/>
        <end position="307"/>
    </location>
</feature>